<protein>
    <submittedName>
        <fullName evidence="2">Acetophenone carboxylase</fullName>
    </submittedName>
</protein>
<dbReference type="PANTHER" id="PTHR11365">
    <property type="entry name" value="5-OXOPROLINASE RELATED"/>
    <property type="match status" value="1"/>
</dbReference>
<dbReference type="Proteomes" id="UP000295560">
    <property type="component" value="Unassembled WGS sequence"/>
</dbReference>
<evidence type="ECO:0000313" key="3">
    <source>
        <dbReference type="Proteomes" id="UP000295560"/>
    </source>
</evidence>
<evidence type="ECO:0000313" key="2">
    <source>
        <dbReference type="EMBL" id="TCK26250.1"/>
    </source>
</evidence>
<dbReference type="Pfam" id="PF02538">
    <property type="entry name" value="Hydantoinase_B"/>
    <property type="match status" value="1"/>
</dbReference>
<dbReference type="GO" id="GO:0005829">
    <property type="term" value="C:cytosol"/>
    <property type="evidence" value="ECO:0007669"/>
    <property type="project" value="TreeGrafter"/>
</dbReference>
<feature type="domain" description="Hydantoinase B/oxoprolinase" evidence="1">
    <location>
        <begin position="35"/>
        <end position="589"/>
    </location>
</feature>
<dbReference type="GO" id="GO:0006749">
    <property type="term" value="P:glutathione metabolic process"/>
    <property type="evidence" value="ECO:0007669"/>
    <property type="project" value="TreeGrafter"/>
</dbReference>
<accession>A0A4R1HZC3</accession>
<dbReference type="PANTHER" id="PTHR11365:SF23">
    <property type="entry name" value="HYPOTHETICAL 5-OXOPROLINASE (EUROFUNG)-RELATED"/>
    <property type="match status" value="1"/>
</dbReference>
<comment type="caution">
    <text evidence="2">The sequence shown here is derived from an EMBL/GenBank/DDBJ whole genome shotgun (WGS) entry which is preliminary data.</text>
</comment>
<dbReference type="InterPro" id="IPR045079">
    <property type="entry name" value="Oxoprolinase-like"/>
</dbReference>
<sequence length="684" mass="74561">MSYPTLEEKLAALKVSEPTDYELSCLDEVGTGRYEIGVQRTADILDEGYEVFMRSSRSQMGVAGDSIVAIFNAQGDLVNASAGTYLHAVIPPIVIKFILKRFAENPGIADGDIWYTNDALYGGIHNPDQVAMMPVFFRGELVAWTAALSHTTETGACEPGGMPVSAKSRFDEGMNLPPMKIGHNHVLRDDVIEMFAAFGLRSETSVTVDLRARCTTADRVRVRLLEMFEREGKDFVTGLFRKMLQEAEQGARTRLSSWPDGTYRCATFSDAAGTEHGLMRNCFMTMTKRDDTLQVDFAGTSPENGSSYNAHPQAVIGHMANYIYEYVFHDLPISSATFQPIDFLFPENSMLSPAPNAATSCAVMAATGAMSAIANCVGRARFGTVEWRQVSASLGNGGNASVLAGVSQWGMPFADMLAYTINTEGSGGRSTQDGINAYGFPWCAFGRAPDVENMENELPMLVPFSQHWEDSGGAGKYRGGVGTAQLWVAHHAPFVIFMSIADNSIVQTPQPLFGGYSQCTCPGLSMEDVDIPELLRAGNEGTLDLASLLEGKYGGRIVSETYARTARPVMGDQVITLGISTGGTGYGDPIDREPASVERDLTDGMISEWAAANVYAVRFDEQTGRVDEEATAAFRSEAREQRKARGKTWDDFHATWNDRKPPEEILGLYGSWPDAQVVNPLMRM</sequence>
<dbReference type="GO" id="GO:0017168">
    <property type="term" value="F:5-oxoprolinase (ATP-hydrolyzing) activity"/>
    <property type="evidence" value="ECO:0007669"/>
    <property type="project" value="TreeGrafter"/>
</dbReference>
<dbReference type="RefSeq" id="WP_132423215.1">
    <property type="nucleotide sequence ID" value="NZ_SMFZ01000001.1"/>
</dbReference>
<organism evidence="2 3">
    <name type="scientific">Pseudonocardia endophytica</name>
    <dbReference type="NCBI Taxonomy" id="401976"/>
    <lineage>
        <taxon>Bacteria</taxon>
        <taxon>Bacillati</taxon>
        <taxon>Actinomycetota</taxon>
        <taxon>Actinomycetes</taxon>
        <taxon>Pseudonocardiales</taxon>
        <taxon>Pseudonocardiaceae</taxon>
        <taxon>Pseudonocardia</taxon>
    </lineage>
</organism>
<dbReference type="EMBL" id="SMFZ01000001">
    <property type="protein sequence ID" value="TCK26250.1"/>
    <property type="molecule type" value="Genomic_DNA"/>
</dbReference>
<proteinExistence type="predicted"/>
<dbReference type="OrthoDB" id="102473at2"/>
<gene>
    <name evidence="2" type="ORF">EV378_2079</name>
</gene>
<evidence type="ECO:0000259" key="1">
    <source>
        <dbReference type="Pfam" id="PF02538"/>
    </source>
</evidence>
<name>A0A4R1HZC3_PSEEN</name>
<reference evidence="2 3" key="1">
    <citation type="submission" date="2019-03" db="EMBL/GenBank/DDBJ databases">
        <title>Sequencing the genomes of 1000 actinobacteria strains.</title>
        <authorList>
            <person name="Klenk H.-P."/>
        </authorList>
    </citation>
    <scope>NUCLEOTIDE SEQUENCE [LARGE SCALE GENOMIC DNA]</scope>
    <source>
        <strain evidence="2 3">DSM 44969</strain>
    </source>
</reference>
<dbReference type="AlphaFoldDB" id="A0A4R1HZC3"/>
<keyword evidence="3" id="KW-1185">Reference proteome</keyword>
<dbReference type="InterPro" id="IPR003692">
    <property type="entry name" value="Hydantoinase_B"/>
</dbReference>